<evidence type="ECO:0000313" key="2">
    <source>
        <dbReference type="EMBL" id="KAF2181868.1"/>
    </source>
</evidence>
<proteinExistence type="predicted"/>
<dbReference type="AlphaFoldDB" id="A0A6A6DUM8"/>
<keyword evidence="1" id="KW-0472">Membrane</keyword>
<gene>
    <name evidence="2" type="ORF">K469DRAFT_258523</name>
</gene>
<evidence type="ECO:0000313" key="3">
    <source>
        <dbReference type="Proteomes" id="UP000800200"/>
    </source>
</evidence>
<dbReference type="Proteomes" id="UP000800200">
    <property type="component" value="Unassembled WGS sequence"/>
</dbReference>
<accession>A0A6A6DUM8</accession>
<sequence>AAYRYLPVRYFNIFSSCRRLDYPNSLKVQCIKEVTDRILIWLSYCWARYGSRIFLFIFFILDISTTLSSLNHRLPHRAFQAKNRQSGRFCKSDASSGLECLVLHSPFG</sequence>
<keyword evidence="3" id="KW-1185">Reference proteome</keyword>
<reference evidence="2" key="1">
    <citation type="journal article" date="2020" name="Stud. Mycol.">
        <title>101 Dothideomycetes genomes: a test case for predicting lifestyles and emergence of pathogens.</title>
        <authorList>
            <person name="Haridas S."/>
            <person name="Albert R."/>
            <person name="Binder M."/>
            <person name="Bloem J."/>
            <person name="Labutti K."/>
            <person name="Salamov A."/>
            <person name="Andreopoulos B."/>
            <person name="Baker S."/>
            <person name="Barry K."/>
            <person name="Bills G."/>
            <person name="Bluhm B."/>
            <person name="Cannon C."/>
            <person name="Castanera R."/>
            <person name="Culley D."/>
            <person name="Daum C."/>
            <person name="Ezra D."/>
            <person name="Gonzalez J."/>
            <person name="Henrissat B."/>
            <person name="Kuo A."/>
            <person name="Liang C."/>
            <person name="Lipzen A."/>
            <person name="Lutzoni F."/>
            <person name="Magnuson J."/>
            <person name="Mondo S."/>
            <person name="Nolan M."/>
            <person name="Ohm R."/>
            <person name="Pangilinan J."/>
            <person name="Park H.-J."/>
            <person name="Ramirez L."/>
            <person name="Alfaro M."/>
            <person name="Sun H."/>
            <person name="Tritt A."/>
            <person name="Yoshinaga Y."/>
            <person name="Zwiers L.-H."/>
            <person name="Turgeon B."/>
            <person name="Goodwin S."/>
            <person name="Spatafora J."/>
            <person name="Crous P."/>
            <person name="Grigoriev I."/>
        </authorList>
    </citation>
    <scope>NUCLEOTIDE SEQUENCE</scope>
    <source>
        <strain evidence="2">CBS 207.26</strain>
    </source>
</reference>
<organism evidence="2 3">
    <name type="scientific">Zopfia rhizophila CBS 207.26</name>
    <dbReference type="NCBI Taxonomy" id="1314779"/>
    <lineage>
        <taxon>Eukaryota</taxon>
        <taxon>Fungi</taxon>
        <taxon>Dikarya</taxon>
        <taxon>Ascomycota</taxon>
        <taxon>Pezizomycotina</taxon>
        <taxon>Dothideomycetes</taxon>
        <taxon>Dothideomycetes incertae sedis</taxon>
        <taxon>Zopfiaceae</taxon>
        <taxon>Zopfia</taxon>
    </lineage>
</organism>
<dbReference type="EMBL" id="ML994651">
    <property type="protein sequence ID" value="KAF2181868.1"/>
    <property type="molecule type" value="Genomic_DNA"/>
</dbReference>
<feature type="non-terminal residue" evidence="2">
    <location>
        <position position="1"/>
    </location>
</feature>
<feature type="transmembrane region" description="Helical" evidence="1">
    <location>
        <begin position="49"/>
        <end position="70"/>
    </location>
</feature>
<evidence type="ECO:0000256" key="1">
    <source>
        <dbReference type="SAM" id="Phobius"/>
    </source>
</evidence>
<name>A0A6A6DUM8_9PEZI</name>
<keyword evidence="1" id="KW-1133">Transmembrane helix</keyword>
<keyword evidence="1" id="KW-0812">Transmembrane</keyword>
<protein>
    <submittedName>
        <fullName evidence="2">Uncharacterized protein</fullName>
    </submittedName>
</protein>